<protein>
    <submittedName>
        <fullName evidence="1">Uncharacterized protein</fullName>
    </submittedName>
</protein>
<evidence type="ECO:0000313" key="2">
    <source>
        <dbReference type="Proteomes" id="UP001162992"/>
    </source>
</evidence>
<dbReference type="EMBL" id="CM055099">
    <property type="protein sequence ID" value="KAJ7546642.1"/>
    <property type="molecule type" value="Genomic_DNA"/>
</dbReference>
<keyword evidence="2" id="KW-1185">Reference proteome</keyword>
<organism evidence="1 2">
    <name type="scientific">Diphasiastrum complanatum</name>
    <name type="common">Issler's clubmoss</name>
    <name type="synonym">Lycopodium complanatum</name>
    <dbReference type="NCBI Taxonomy" id="34168"/>
    <lineage>
        <taxon>Eukaryota</taxon>
        <taxon>Viridiplantae</taxon>
        <taxon>Streptophyta</taxon>
        <taxon>Embryophyta</taxon>
        <taxon>Tracheophyta</taxon>
        <taxon>Lycopodiopsida</taxon>
        <taxon>Lycopodiales</taxon>
        <taxon>Lycopodiaceae</taxon>
        <taxon>Lycopodioideae</taxon>
        <taxon>Diphasiastrum</taxon>
    </lineage>
</organism>
<gene>
    <name evidence="1" type="ORF">O6H91_08G048500</name>
</gene>
<dbReference type="Proteomes" id="UP001162992">
    <property type="component" value="Chromosome 8"/>
</dbReference>
<sequence length="458" mass="52446">MSNNIMSNDVFELARLFLRRSYASIDPALPSLLAVLQEVGAPECWHKHGSFYDHLVDVYRILKLWNVPDAVARCGLFHSSYSNSYVNLAIFQPNVDRQKVRDLIGIEAETLVHLFCIVPRQQLIHDMLLFKYSDEDLVSALDELQSSHRGTDLEKHYGDFRHVTENDKIEGQGINECACKETDNVHYNVSLDGNKSGYESRIKFPIIPPEGITLKHIRTGEDLQVPRRLVAIFLVLTMADFIDQLYSWQDSLFENEDGRLEFRGNTWTALWPGDGKPGLWMTAISRMGVLLNILVKEEELERQFSTKTNANGHDASLQGDFLDVKLVIPPIFNKCSVILPSLDQIKARDLYWEAVCMDIKERSLEEAEGLLLKACNCNPWIGEPYLLLAQIYLSKGWFEVALANAKEGLRLLMDWGTNWDKRMSWEGWVAWARVLELNARENTWPKSSWGMINLGLVK</sequence>
<comment type="caution">
    <text evidence="1">The sequence shown here is derived from an EMBL/GenBank/DDBJ whole genome shotgun (WGS) entry which is preliminary data.</text>
</comment>
<accession>A0ACC2CXB7</accession>
<evidence type="ECO:0000313" key="1">
    <source>
        <dbReference type="EMBL" id="KAJ7546642.1"/>
    </source>
</evidence>
<reference evidence="2" key="1">
    <citation type="journal article" date="2024" name="Proc. Natl. Acad. Sci. U.S.A.">
        <title>Extraordinary preservation of gene collinearity over three hundred million years revealed in homosporous lycophytes.</title>
        <authorList>
            <person name="Li C."/>
            <person name="Wickell D."/>
            <person name="Kuo L.Y."/>
            <person name="Chen X."/>
            <person name="Nie B."/>
            <person name="Liao X."/>
            <person name="Peng D."/>
            <person name="Ji J."/>
            <person name="Jenkins J."/>
            <person name="Williams M."/>
            <person name="Shu S."/>
            <person name="Plott C."/>
            <person name="Barry K."/>
            <person name="Rajasekar S."/>
            <person name="Grimwood J."/>
            <person name="Han X."/>
            <person name="Sun S."/>
            <person name="Hou Z."/>
            <person name="He W."/>
            <person name="Dai G."/>
            <person name="Sun C."/>
            <person name="Schmutz J."/>
            <person name="Leebens-Mack J.H."/>
            <person name="Li F.W."/>
            <person name="Wang L."/>
        </authorList>
    </citation>
    <scope>NUCLEOTIDE SEQUENCE [LARGE SCALE GENOMIC DNA]</scope>
    <source>
        <strain evidence="2">cv. PW_Plant_1</strain>
    </source>
</reference>
<proteinExistence type="predicted"/>
<name>A0ACC2CXB7_DIPCM</name>